<dbReference type="Proteomes" id="UP000592180">
    <property type="component" value="Unassembled WGS sequence"/>
</dbReference>
<name>A0A840KE36_9FLAO</name>
<organism evidence="2 3">
    <name type="scientific">Chryseobacterium defluvii</name>
    <dbReference type="NCBI Taxonomy" id="160396"/>
    <lineage>
        <taxon>Bacteria</taxon>
        <taxon>Pseudomonadati</taxon>
        <taxon>Bacteroidota</taxon>
        <taxon>Flavobacteriia</taxon>
        <taxon>Flavobacteriales</taxon>
        <taxon>Weeksellaceae</taxon>
        <taxon>Chryseobacterium group</taxon>
        <taxon>Chryseobacterium</taxon>
    </lineage>
</organism>
<comment type="caution">
    <text evidence="2">The sequence shown here is derived from an EMBL/GenBank/DDBJ whole genome shotgun (WGS) entry which is preliminary data.</text>
</comment>
<proteinExistence type="predicted"/>
<accession>A0A840KE36</accession>
<dbReference type="InterPro" id="IPR046647">
    <property type="entry name" value="DUF6759"/>
</dbReference>
<dbReference type="AlphaFoldDB" id="A0A840KE36"/>
<reference evidence="2 3" key="1">
    <citation type="submission" date="2020-08" db="EMBL/GenBank/DDBJ databases">
        <title>Functional genomics of gut bacteria from endangered species of beetles.</title>
        <authorList>
            <person name="Carlos-Shanley C."/>
        </authorList>
    </citation>
    <scope>NUCLEOTIDE SEQUENCE [LARGE SCALE GENOMIC DNA]</scope>
    <source>
        <strain evidence="2 3">S00151</strain>
    </source>
</reference>
<sequence length="149" mass="16372">MKRLLVFLGCMTLLHSCNVNYNSNYPVSRPYPAGNSSGSAYPSTAEVEREYNELRKTYKSETADVLTDLLNDSSNNPKTSVIVENASPCNMVLTISGNNYFKKVPIGAGKIGSVMVLKNQNYKLSGMVCRSVYQSTKFISGSYSVKLSN</sequence>
<evidence type="ECO:0000259" key="1">
    <source>
        <dbReference type="Pfam" id="PF20545"/>
    </source>
</evidence>
<dbReference type="EMBL" id="JACHLE010000004">
    <property type="protein sequence ID" value="MBB4807661.1"/>
    <property type="molecule type" value="Genomic_DNA"/>
</dbReference>
<evidence type="ECO:0000313" key="3">
    <source>
        <dbReference type="Proteomes" id="UP000592180"/>
    </source>
</evidence>
<gene>
    <name evidence="2" type="ORF">HNP38_002967</name>
</gene>
<keyword evidence="3" id="KW-1185">Reference proteome</keyword>
<feature type="domain" description="DUF6759" evidence="1">
    <location>
        <begin position="59"/>
        <end position="148"/>
    </location>
</feature>
<dbReference type="Pfam" id="PF20545">
    <property type="entry name" value="DUF6759"/>
    <property type="match status" value="1"/>
</dbReference>
<evidence type="ECO:0000313" key="2">
    <source>
        <dbReference type="EMBL" id="MBB4807661.1"/>
    </source>
</evidence>
<dbReference type="RefSeq" id="WP_184190769.1">
    <property type="nucleotide sequence ID" value="NZ_JACHLE010000004.1"/>
</dbReference>
<protein>
    <recommendedName>
        <fullName evidence="1">DUF6759 domain-containing protein</fullName>
    </recommendedName>
</protein>